<feature type="compositionally biased region" description="Polar residues" evidence="4">
    <location>
        <begin position="82"/>
        <end position="100"/>
    </location>
</feature>
<evidence type="ECO:0000256" key="5">
    <source>
        <dbReference type="SAM" id="Phobius"/>
    </source>
</evidence>
<keyword evidence="5" id="KW-0472">Membrane</keyword>
<organism evidence="6 7">
    <name type="scientific">Candidatus Gottesmanbacteria bacterium RIFCSPLOWO2_01_FULL_39_12b</name>
    <dbReference type="NCBI Taxonomy" id="1798388"/>
    <lineage>
        <taxon>Bacteria</taxon>
        <taxon>Candidatus Gottesmaniibacteriota</taxon>
    </lineage>
</organism>
<keyword evidence="5" id="KW-1133">Transmembrane helix</keyword>
<dbReference type="SUPFAM" id="SSF53850">
    <property type="entry name" value="Periplasmic binding protein-like II"/>
    <property type="match status" value="1"/>
</dbReference>
<dbReference type="Gene3D" id="3.40.190.10">
    <property type="entry name" value="Periplasmic binding protein-like II"/>
    <property type="match status" value="1"/>
</dbReference>
<dbReference type="GO" id="GO:1901982">
    <property type="term" value="F:maltose binding"/>
    <property type="evidence" value="ECO:0007669"/>
    <property type="project" value="TreeGrafter"/>
</dbReference>
<evidence type="ECO:0000256" key="1">
    <source>
        <dbReference type="ARBA" id="ARBA00008520"/>
    </source>
</evidence>
<comment type="similarity">
    <text evidence="1">Belongs to the bacterial solute-binding protein 1 family.</text>
</comment>
<sequence length="557" mass="62680">MDFFSLTIVLFCSYHSIRMDNLPKEDQTSPDQQGGEIFSSASNEFGNQSVDSRPEIPSETIADQYQPVESINGGTEARENSNQDQINSEMLSPSDNSTMTSPPAYIEDSRKKYLIIAVLIVLVLSVVGYLAKSILVKKTPSVAQPVTLTYWGLWEDKEVLQPVIDEYKRSKPNITINYIKQDPKQYRERLQEAIKRGEGPDIFRYHNSWLPMMQSYLSPVPKSIYSDTDFENTFYPVVSDDLKSNNNFFGIPLEIDGLLLFYNEDILKGANIDVPVTWEDVQNAVAKITVKQSNRIVTSGIALGTAENIEHFSDILGLMMLQGGVELSQSFFKCTDPKITTCAVEVLSYYRKFSETPNNTWDETLDNSILAFSQGKVAMIFAPSWQIYTIKTLNPNLNFKTASVPQLPCKQKPCASINWASYWVEGVSSKSRNSNSAWEFLKFLSQSEILQKIYSEQVKYRKLFGEPYSRRDLGKALSDNPYLAPLIASAPTMKSFFLASKTYDGDTGLNSKLIDYLKNAVNSLAQGVSPETALKTAEEGFKTIYSRFDIITPVPTQ</sequence>
<keyword evidence="3" id="KW-0732">Signal</keyword>
<dbReference type="GO" id="GO:0042956">
    <property type="term" value="P:maltodextrin transmembrane transport"/>
    <property type="evidence" value="ECO:0007669"/>
    <property type="project" value="TreeGrafter"/>
</dbReference>
<comment type="caution">
    <text evidence="6">The sequence shown here is derived from an EMBL/GenBank/DDBJ whole genome shotgun (WGS) entry which is preliminary data.</text>
</comment>
<feature type="compositionally biased region" description="Polar residues" evidence="4">
    <location>
        <begin position="39"/>
        <end position="51"/>
    </location>
</feature>
<evidence type="ECO:0000313" key="6">
    <source>
        <dbReference type="EMBL" id="OGG27371.1"/>
    </source>
</evidence>
<dbReference type="GO" id="GO:0055052">
    <property type="term" value="C:ATP-binding cassette (ABC) transporter complex, substrate-binding subunit-containing"/>
    <property type="evidence" value="ECO:0007669"/>
    <property type="project" value="TreeGrafter"/>
</dbReference>
<reference evidence="6 7" key="1">
    <citation type="journal article" date="2016" name="Nat. Commun.">
        <title>Thousands of microbial genomes shed light on interconnected biogeochemical processes in an aquifer system.</title>
        <authorList>
            <person name="Anantharaman K."/>
            <person name="Brown C.T."/>
            <person name="Hug L.A."/>
            <person name="Sharon I."/>
            <person name="Castelle C.J."/>
            <person name="Probst A.J."/>
            <person name="Thomas B.C."/>
            <person name="Singh A."/>
            <person name="Wilkins M.J."/>
            <person name="Karaoz U."/>
            <person name="Brodie E.L."/>
            <person name="Williams K.H."/>
            <person name="Hubbard S.S."/>
            <person name="Banfield J.F."/>
        </authorList>
    </citation>
    <scope>NUCLEOTIDE SEQUENCE [LARGE SCALE GENOMIC DNA]</scope>
</reference>
<feature type="region of interest" description="Disordered" evidence="4">
    <location>
        <begin position="23"/>
        <end position="54"/>
    </location>
</feature>
<evidence type="ECO:0000256" key="4">
    <source>
        <dbReference type="SAM" id="MobiDB-lite"/>
    </source>
</evidence>
<feature type="transmembrane region" description="Helical" evidence="5">
    <location>
        <begin position="113"/>
        <end position="131"/>
    </location>
</feature>
<keyword evidence="5" id="KW-0812">Transmembrane</keyword>
<dbReference type="PANTHER" id="PTHR30061">
    <property type="entry name" value="MALTOSE-BINDING PERIPLASMIC PROTEIN"/>
    <property type="match status" value="1"/>
</dbReference>
<keyword evidence="2" id="KW-0813">Transport</keyword>
<dbReference type="InterPro" id="IPR006059">
    <property type="entry name" value="SBP"/>
</dbReference>
<dbReference type="AlphaFoldDB" id="A0A1F6ARS2"/>
<evidence type="ECO:0000256" key="3">
    <source>
        <dbReference type="ARBA" id="ARBA00022729"/>
    </source>
</evidence>
<evidence type="ECO:0000256" key="2">
    <source>
        <dbReference type="ARBA" id="ARBA00022448"/>
    </source>
</evidence>
<accession>A0A1F6ARS2</accession>
<gene>
    <name evidence="6" type="ORF">A2960_00195</name>
</gene>
<evidence type="ECO:0000313" key="7">
    <source>
        <dbReference type="Proteomes" id="UP000176609"/>
    </source>
</evidence>
<dbReference type="EMBL" id="MFJR01000003">
    <property type="protein sequence ID" value="OGG27371.1"/>
    <property type="molecule type" value="Genomic_DNA"/>
</dbReference>
<feature type="region of interest" description="Disordered" evidence="4">
    <location>
        <begin position="72"/>
        <end position="100"/>
    </location>
</feature>
<dbReference type="Proteomes" id="UP000176609">
    <property type="component" value="Unassembled WGS sequence"/>
</dbReference>
<dbReference type="Pfam" id="PF13416">
    <property type="entry name" value="SBP_bac_8"/>
    <property type="match status" value="1"/>
</dbReference>
<protein>
    <recommendedName>
        <fullName evidence="8">Extracellular solute-binding protein family 1</fullName>
    </recommendedName>
</protein>
<evidence type="ECO:0008006" key="8">
    <source>
        <dbReference type="Google" id="ProtNLM"/>
    </source>
</evidence>
<dbReference type="PANTHER" id="PTHR30061:SF50">
    <property type="entry name" value="MALTOSE_MALTODEXTRIN-BINDING PERIPLASMIC PROTEIN"/>
    <property type="match status" value="1"/>
</dbReference>
<proteinExistence type="inferred from homology"/>
<dbReference type="GO" id="GO:0015768">
    <property type="term" value="P:maltose transport"/>
    <property type="evidence" value="ECO:0007669"/>
    <property type="project" value="TreeGrafter"/>
</dbReference>
<name>A0A1F6ARS2_9BACT</name>